<feature type="non-terminal residue" evidence="3">
    <location>
        <position position="1"/>
    </location>
</feature>
<dbReference type="RefSeq" id="WP_182438089.1">
    <property type="nucleotide sequence ID" value="NZ_QOCU01000006.1"/>
</dbReference>
<evidence type="ECO:0000313" key="3">
    <source>
        <dbReference type="EMBL" id="RHW50911.1"/>
    </source>
</evidence>
<gene>
    <name evidence="3" type="ORF">DS834_06450</name>
</gene>
<evidence type="ECO:0000313" key="4">
    <source>
        <dbReference type="Proteomes" id="UP000283380"/>
    </source>
</evidence>
<feature type="compositionally biased region" description="Low complexity" evidence="1">
    <location>
        <begin position="1"/>
        <end position="75"/>
    </location>
</feature>
<feature type="region of interest" description="Disordered" evidence="1">
    <location>
        <begin position="1"/>
        <end position="119"/>
    </location>
</feature>
<comment type="caution">
    <text evidence="3">The sequence shown here is derived from an EMBL/GenBank/DDBJ whole genome shotgun (WGS) entry which is preliminary data.</text>
</comment>
<accession>A0ABX9LUD6</accession>
<name>A0ABX9LUD6_9LACO</name>
<dbReference type="EMBL" id="QOCU01000006">
    <property type="protein sequence ID" value="RHW50911.1"/>
    <property type="molecule type" value="Genomic_DNA"/>
</dbReference>
<evidence type="ECO:0000259" key="2">
    <source>
        <dbReference type="Pfam" id="PF03217"/>
    </source>
</evidence>
<feature type="domain" description="S-layer protein C-terminal" evidence="2">
    <location>
        <begin position="193"/>
        <end position="244"/>
    </location>
</feature>
<organism evidence="3 4">
    <name type="scientific">Lactobacillus bombicola</name>
    <dbReference type="NCBI Taxonomy" id="1505723"/>
    <lineage>
        <taxon>Bacteria</taxon>
        <taxon>Bacillati</taxon>
        <taxon>Bacillota</taxon>
        <taxon>Bacilli</taxon>
        <taxon>Lactobacillales</taxon>
        <taxon>Lactobacillaceae</taxon>
        <taxon>Lactobacillus</taxon>
    </lineage>
</organism>
<feature type="domain" description="S-layer protein C-terminal" evidence="2">
    <location>
        <begin position="124"/>
        <end position="175"/>
    </location>
</feature>
<protein>
    <recommendedName>
        <fullName evidence="2">S-layer protein C-terminal domain-containing protein</fullName>
    </recommendedName>
</protein>
<proteinExistence type="predicted"/>
<dbReference type="Proteomes" id="UP000283380">
    <property type="component" value="Unassembled WGS sequence"/>
</dbReference>
<feature type="compositionally biased region" description="Polar residues" evidence="1">
    <location>
        <begin position="79"/>
        <end position="111"/>
    </location>
</feature>
<keyword evidence="4" id="KW-1185">Reference proteome</keyword>
<sequence>STPGTGNGTSTPDAGNGTSTPGASNGTSTPGTGNGTSTPGTGNGTSTPGASNGTSTPGAGNGTSTPGTGNGTSTPDAGNGTSTPGAGNGTSTPGASNGTSTPDAGNGTSTPGELPTPKIGLKLYLNRASYQYTKAGKRVPKSKLSKKKTVMSNGKVYTIKGKKYYCIGHNRYIKAVNVLPYSKKHDELLKLYLNRASYQYTKTGKRVLKSLLSKKKTVMSNREVYTIKGKKYYRIGHNRYIKVANVVTPY</sequence>
<dbReference type="Pfam" id="PF03217">
    <property type="entry name" value="SlpA"/>
    <property type="match status" value="2"/>
</dbReference>
<dbReference type="InterPro" id="IPR024968">
    <property type="entry name" value="SlpA_C_lactobacillus"/>
</dbReference>
<reference evidence="3 4" key="1">
    <citation type="submission" date="2018-07" db="EMBL/GenBank/DDBJ databases">
        <title>Genome sequences of six Lactobacillus spp. isolated from bumble bee guts.</title>
        <authorList>
            <person name="Motta E.V.S."/>
            <person name="Moran N.A."/>
        </authorList>
    </citation>
    <scope>NUCLEOTIDE SEQUENCE [LARGE SCALE GENOMIC DNA]</scope>
    <source>
        <strain evidence="3 4">BI-4G</strain>
    </source>
</reference>
<evidence type="ECO:0000256" key="1">
    <source>
        <dbReference type="SAM" id="MobiDB-lite"/>
    </source>
</evidence>